<organism evidence="2 3">
    <name type="scientific">Fusarium fujikuroi</name>
    <name type="common">Bakanae and foot rot disease fungus</name>
    <name type="synonym">Gibberella fujikuroi</name>
    <dbReference type="NCBI Taxonomy" id="5127"/>
    <lineage>
        <taxon>Eukaryota</taxon>
        <taxon>Fungi</taxon>
        <taxon>Dikarya</taxon>
        <taxon>Ascomycota</taxon>
        <taxon>Pezizomycotina</taxon>
        <taxon>Sordariomycetes</taxon>
        <taxon>Hypocreomycetidae</taxon>
        <taxon>Hypocreales</taxon>
        <taxon>Nectriaceae</taxon>
        <taxon>Fusarium</taxon>
        <taxon>Fusarium fujikuroi species complex</taxon>
    </lineage>
</organism>
<dbReference type="Proteomes" id="UP000760494">
    <property type="component" value="Unassembled WGS sequence"/>
</dbReference>
<name>A0A9Q9RQJ0_FUSFU</name>
<dbReference type="Gene3D" id="3.90.70.10">
    <property type="entry name" value="Cysteine proteinases"/>
    <property type="match status" value="1"/>
</dbReference>
<comment type="caution">
    <text evidence="2">The sequence shown here is derived from an EMBL/GenBank/DDBJ whole genome shotgun (WGS) entry which is preliminary data.</text>
</comment>
<evidence type="ECO:0000313" key="2">
    <source>
        <dbReference type="EMBL" id="VTT72369.1"/>
    </source>
</evidence>
<sequence length="1782" mass="197595">MSTFVELKPGQAQFLSSFKPSLTPGDYTVKVKQEVSLDGEGNKTLRTDKKFKVEGPSQYQLPAGSIHSIYPGEGESVPSKVLPQVTLNDPHIPWELSPDNGQKIANGYLDGSLIPWLALLVFTEDEVKTLPTMEARPAPSPTLSVRLTKRQLKELKSTSTQVPLSSQDLDTNADDGINTVFVNSSAFRAYFSRQMGDSEVEPAIARYSYLSHIRRSRSTKTRDSTTDTFSIALGHRSGPLGMESPTTAYAHLVSLMGVSDLNMPGQSDLTALISLYSWSFTWTKGNDGNIKSVIETISNNVRPLARIVEPSADQWLRRRLEAGYTIVKHRIQTGEQTAALFRGPLIPQKPRGNELDNAEESGHGSGLQIIDKTTGIIDITYSAAWSLGRSLAIESSSFTMAISTLRNKIAQLQRTDSSAAFLGGNSGVPQENILPGWYEKLKQISKGEVDSKAALATEPGSRWKRARESLDRPNFETSMPGSDAEKDGEAVRKFLQKEVDILVDDKDWYARELAEPTQEGLYLAKVLDFVYNQLLTLQAVPHNYMFPEPDILDTEAIFTFHVDPLWVDTLVDGALSIGSHSTVNHDYTRNKIKWAINLYLRKVELRYKHPRIPRWGAIICGTLLKTFDDPRVRTGSPQAPSPQFLVNKKLSDRALLLIFNCRPSDLPLGLTISQAPHQQCFAVGKVLEPNRIEIEPVGVLPENSNSGIEDVQVPTIVEEPGSSKAFNFETRCLNPSEIMKIYVPAARSKGGEYPATGSSALLSFALGDKIQELSITVTEDQADAGRENSLEPFQLSLKTRADESTNLTAMKVAGLKPSTGSIKLGFRVFNEKKEALAARSIVAESSAKATHFSASTTSSIQELPHDTHASTITTSCRVLKQYSLDNGTRVVDLVVALNPAQAEPLSGDNFQGINVSFPLAELVDTKAVTPPRVTLFGQDSARWVSGGAYVTGDKPCFTVKLRPRAPELAKKVNFGFLLSNVVLSDNVSDDVLVGVEEEYGIERHNLSGLGPQRRLSSGKRTVRGAQGPDFDTIDSLQKAPAHLIRGPLIHHYPPDRKFQVQRNSIAMIKNWYEPDGFDAKDNPYVYSGPPKDRNDLTSISLLGSGSDALKRYTTPTEIPVLDAVCAAFRFLAYSGDNGHLVTEPSRRFIYYNARALTKMDDENNHTQWPGRVYNRSVGIREALRAVTVYGASLESRSSWVVEEDFDYGHDVAWAINERPTDLAYNEASKGPILEPYRLDHYRIPEEVKNMDDLELKALGTLTLSKVRSCIAEGYPVIFAFHLFWDSFRYVEPAQSGDEGYPTIAMIPAARRLAGPQKEHTTQAALIVAFDHIKRRVLVQSMMKSVSFFWMSYEWIIDARATESFWMLRNSGKRGRQEIVNSSDGTWYDWEDMGPWNLKRIPDSWAVSQLPNSSIAVISRQEGHLDIFWISEHCTVERAYREPLDSEWKRETVPLNFPPGDQKDQEAKVPLPGAIVAVSAHVDKLDIFWMSKNGAICNGSWQHTEPKWYTRRVLQNQDGVAEPRAGLAATIGQRDTPSGDKINIYCVGPNGSIRNIATTRSWSGTDTVTIVSGPGTAYQYTSLSAVAVDNYGGGDSSARLMESLAWITPDRSITGKQLAKDTSWVDIWEEKGQANIVRQGSHISTTYSIVDSGILLDFFYANPQGKLSSDFAYFEFDDSTPYQHINKDIGTKEEEMVQEHSDIKSVSWKQDGKWTGLVLWQNQGSKVLMNRTGAAANPIQLNDNRVVRRGSPFGFDLYGGKPVMAMKLDDGFIGVGYWGGLNF</sequence>
<dbReference type="Gene3D" id="2.120.10.70">
    <property type="entry name" value="Fucose-specific lectin"/>
    <property type="match status" value="1"/>
</dbReference>
<evidence type="ECO:0000313" key="3">
    <source>
        <dbReference type="Proteomes" id="UP000760494"/>
    </source>
</evidence>
<proteinExistence type="predicted"/>
<reference evidence="2" key="1">
    <citation type="submission" date="2019-05" db="EMBL/GenBank/DDBJ databases">
        <authorList>
            <person name="Piombo E."/>
        </authorList>
    </citation>
    <scope>NUCLEOTIDE SEQUENCE</scope>
    <source>
        <strain evidence="2">C2S</strain>
    </source>
</reference>
<dbReference type="EMBL" id="CABFJX010000335">
    <property type="protein sequence ID" value="VTT72369.1"/>
    <property type="molecule type" value="Genomic_DNA"/>
</dbReference>
<feature type="region of interest" description="Disordered" evidence="1">
    <location>
        <begin position="1010"/>
        <end position="1030"/>
    </location>
</feature>
<gene>
    <name evidence="2" type="ORF">C2S_8550</name>
</gene>
<dbReference type="SUPFAM" id="SSF89372">
    <property type="entry name" value="Fucose-specific lectin"/>
    <property type="match status" value="1"/>
</dbReference>
<evidence type="ECO:0000256" key="1">
    <source>
        <dbReference type="SAM" id="MobiDB-lite"/>
    </source>
</evidence>
<protein>
    <submittedName>
        <fullName evidence="2">Uncharacterized protein</fullName>
    </submittedName>
</protein>
<accession>A0A9Q9RQJ0</accession>